<dbReference type="RefSeq" id="WP_378626063.1">
    <property type="nucleotide sequence ID" value="NZ_JBHTMS010000022.1"/>
</dbReference>
<organism evidence="2 3">
    <name type="scientific">Nesterenkonia halotolerans</name>
    <dbReference type="NCBI Taxonomy" id="225325"/>
    <lineage>
        <taxon>Bacteria</taxon>
        <taxon>Bacillati</taxon>
        <taxon>Actinomycetota</taxon>
        <taxon>Actinomycetes</taxon>
        <taxon>Micrococcales</taxon>
        <taxon>Micrococcaceae</taxon>
        <taxon>Nesterenkonia</taxon>
    </lineage>
</organism>
<keyword evidence="1" id="KW-0812">Transmembrane</keyword>
<dbReference type="Proteomes" id="UP000636579">
    <property type="component" value="Unassembled WGS sequence"/>
</dbReference>
<evidence type="ECO:0000256" key="1">
    <source>
        <dbReference type="SAM" id="Phobius"/>
    </source>
</evidence>
<sequence>MDPALISTVNAFAFALVVTAAAGVLLKACFTLISSKARPGITRPRLKAHPMAPTFEHAAPGSAVEMSPLKKSTAKGAET</sequence>
<comment type="caution">
    <text evidence="2">The sequence shown here is derived from an EMBL/GenBank/DDBJ whole genome shotgun (WGS) entry which is preliminary data.</text>
</comment>
<name>A0ABR9J9Y0_9MICC</name>
<keyword evidence="1" id="KW-0472">Membrane</keyword>
<keyword evidence="1" id="KW-1133">Transmembrane helix</keyword>
<evidence type="ECO:0000313" key="3">
    <source>
        <dbReference type="Proteomes" id="UP000636579"/>
    </source>
</evidence>
<gene>
    <name evidence="2" type="ORF">H4W26_002517</name>
</gene>
<reference evidence="2 3" key="1">
    <citation type="submission" date="2020-10" db="EMBL/GenBank/DDBJ databases">
        <title>Sequencing the genomes of 1000 actinobacteria strains.</title>
        <authorList>
            <person name="Klenk H.-P."/>
        </authorList>
    </citation>
    <scope>NUCLEOTIDE SEQUENCE [LARGE SCALE GENOMIC DNA]</scope>
    <source>
        <strain evidence="2 3">DSM 15474</strain>
    </source>
</reference>
<accession>A0ABR9J9Y0</accession>
<keyword evidence="3" id="KW-1185">Reference proteome</keyword>
<dbReference type="EMBL" id="JADBEE010000002">
    <property type="protein sequence ID" value="MBE1515725.1"/>
    <property type="molecule type" value="Genomic_DNA"/>
</dbReference>
<feature type="transmembrane region" description="Helical" evidence="1">
    <location>
        <begin position="12"/>
        <end position="33"/>
    </location>
</feature>
<proteinExistence type="predicted"/>
<evidence type="ECO:0000313" key="2">
    <source>
        <dbReference type="EMBL" id="MBE1515725.1"/>
    </source>
</evidence>
<protein>
    <submittedName>
        <fullName evidence="2">Uncharacterized protein</fullName>
    </submittedName>
</protein>